<dbReference type="RefSeq" id="XP_033463976.1">
    <property type="nucleotide sequence ID" value="XM_033602744.1"/>
</dbReference>
<proteinExistence type="predicted"/>
<evidence type="ECO:0000313" key="2">
    <source>
        <dbReference type="RefSeq" id="XP_033463976.1"/>
    </source>
</evidence>
<gene>
    <name evidence="2" type="ORF">K489DRAFT_366159</name>
</gene>
<accession>A0A6J3MG56</accession>
<reference evidence="2" key="1">
    <citation type="submission" date="2020-01" db="EMBL/GenBank/DDBJ databases">
        <authorList>
            <consortium name="DOE Joint Genome Institute"/>
            <person name="Haridas S."/>
            <person name="Albert R."/>
            <person name="Binder M."/>
            <person name="Bloem J."/>
            <person name="Labutti K."/>
            <person name="Salamov A."/>
            <person name="Andreopoulos B."/>
            <person name="Baker S.E."/>
            <person name="Barry K."/>
            <person name="Bills G."/>
            <person name="Bluhm B.H."/>
            <person name="Cannon C."/>
            <person name="Castanera R."/>
            <person name="Culley D.E."/>
            <person name="Daum C."/>
            <person name="Ezra D."/>
            <person name="Gonzalez J.B."/>
            <person name="Henrissat B."/>
            <person name="Kuo A."/>
            <person name="Liang C."/>
            <person name="Lipzen A."/>
            <person name="Lutzoni F."/>
            <person name="Magnuson J."/>
            <person name="Mondo S."/>
            <person name="Nolan M."/>
            <person name="Ohm R."/>
            <person name="Pangilinan J."/>
            <person name="Park H.-J."/>
            <person name="Ramirez L."/>
            <person name="Alfaro M."/>
            <person name="Sun H."/>
            <person name="Tritt A."/>
            <person name="Yoshinaga Y."/>
            <person name="Zwiers L.-H."/>
            <person name="Turgeon B.G."/>
            <person name="Goodwin S.B."/>
            <person name="Spatafora J.W."/>
            <person name="Crous P.W."/>
            <person name="Grigoriev I.V."/>
        </authorList>
    </citation>
    <scope>NUCLEOTIDE SEQUENCE</scope>
    <source>
        <strain evidence="2">CBS 342.82</strain>
    </source>
</reference>
<dbReference type="GeneID" id="54360544"/>
<dbReference type="Proteomes" id="UP000504637">
    <property type="component" value="Unplaced"/>
</dbReference>
<reference evidence="2" key="3">
    <citation type="submission" date="2025-08" db="UniProtKB">
        <authorList>
            <consortium name="RefSeq"/>
        </authorList>
    </citation>
    <scope>IDENTIFICATION</scope>
    <source>
        <strain evidence="2">CBS 342.82</strain>
    </source>
</reference>
<organism evidence="2">
    <name type="scientific">Dissoconium aciculare CBS 342.82</name>
    <dbReference type="NCBI Taxonomy" id="1314786"/>
    <lineage>
        <taxon>Eukaryota</taxon>
        <taxon>Fungi</taxon>
        <taxon>Dikarya</taxon>
        <taxon>Ascomycota</taxon>
        <taxon>Pezizomycotina</taxon>
        <taxon>Dothideomycetes</taxon>
        <taxon>Dothideomycetidae</taxon>
        <taxon>Mycosphaerellales</taxon>
        <taxon>Dissoconiaceae</taxon>
        <taxon>Dissoconium</taxon>
    </lineage>
</organism>
<sequence length="185" mass="21747">MLNHQLATNLALGPLEDYSCIDLEDIKKHIATLRFQILNVQNARCPLLRLPGELRDLIFGYAMLAEVHDRRARGRYNQIFGEPAFLRVCTQLRADFVDVWYTRFLVWEEWDPVKRCWKDLHRGEIRKVMMTRSSSGLRSLTTQPVYCTLERTRDAVMASRSICPRMGLVRTSRDPALPQVRWWIQ</sequence>
<dbReference type="AlphaFoldDB" id="A0A6J3MG56"/>
<reference evidence="2" key="2">
    <citation type="submission" date="2020-04" db="EMBL/GenBank/DDBJ databases">
        <authorList>
            <consortium name="NCBI Genome Project"/>
        </authorList>
    </citation>
    <scope>NUCLEOTIDE SEQUENCE</scope>
    <source>
        <strain evidence="2">CBS 342.82</strain>
    </source>
</reference>
<evidence type="ECO:0008006" key="3">
    <source>
        <dbReference type="Google" id="ProtNLM"/>
    </source>
</evidence>
<name>A0A6J3MG56_9PEZI</name>
<dbReference type="OrthoDB" id="3649502at2759"/>
<evidence type="ECO:0000313" key="1">
    <source>
        <dbReference type="Proteomes" id="UP000504637"/>
    </source>
</evidence>
<protein>
    <recommendedName>
        <fullName evidence="3">F-box domain-containing protein</fullName>
    </recommendedName>
</protein>
<keyword evidence="1" id="KW-1185">Reference proteome</keyword>